<protein>
    <submittedName>
        <fullName evidence="2">Uncharacterized protein</fullName>
    </submittedName>
</protein>
<sequence length="50" mass="5799">MGSFNARVKRSRRWYEAATKLGWGCLLLMPVEIVTVSWVEQTLLVSEWSL</sequence>
<reference evidence="3" key="1">
    <citation type="journal article" date="2013" name="G3 (Bethesda)">
        <title>Comparative genomics of a plant-pathogenic fungus, Pyrenophora tritici-repentis, reveals transduplication and the impact of repeat elements on pathogenicity and population divergence.</title>
        <authorList>
            <person name="Manning V.A."/>
            <person name="Pandelova I."/>
            <person name="Dhillon B."/>
            <person name="Wilhelm L.J."/>
            <person name="Goodwin S.B."/>
            <person name="Berlin A.M."/>
            <person name="Figueroa M."/>
            <person name="Freitag M."/>
            <person name="Hane J.K."/>
            <person name="Henrissat B."/>
            <person name="Holman W.H."/>
            <person name="Kodira C.D."/>
            <person name="Martin J."/>
            <person name="Oliver R.P."/>
            <person name="Robbertse B."/>
            <person name="Schackwitz W."/>
            <person name="Schwartz D.C."/>
            <person name="Spatafora J.W."/>
            <person name="Turgeon B.G."/>
            <person name="Yandava C."/>
            <person name="Young S."/>
            <person name="Zhou S."/>
            <person name="Zeng Q."/>
            <person name="Grigoriev I.V."/>
            <person name="Ma L.-J."/>
            <person name="Ciuffetti L.M."/>
        </authorList>
    </citation>
    <scope>NUCLEOTIDE SEQUENCE [LARGE SCALE GENOMIC DNA]</scope>
    <source>
        <strain evidence="3">Pt-1C-BFP</strain>
    </source>
</reference>
<dbReference type="AlphaFoldDB" id="B2WJ34"/>
<dbReference type="InParanoid" id="B2WJ34"/>
<dbReference type="Proteomes" id="UP000001471">
    <property type="component" value="Unassembled WGS sequence"/>
</dbReference>
<keyword evidence="1" id="KW-0812">Transmembrane</keyword>
<keyword evidence="1" id="KW-1133">Transmembrane helix</keyword>
<dbReference type="EMBL" id="DS231626">
    <property type="protein sequence ID" value="EDU43044.1"/>
    <property type="molecule type" value="Genomic_DNA"/>
</dbReference>
<dbReference type="HOGENOM" id="CLU_3125704_0_0_1"/>
<organism evidence="2 3">
    <name type="scientific">Pyrenophora tritici-repentis (strain Pt-1C-BFP)</name>
    <name type="common">Wheat tan spot fungus</name>
    <name type="synonym">Drechslera tritici-repentis</name>
    <dbReference type="NCBI Taxonomy" id="426418"/>
    <lineage>
        <taxon>Eukaryota</taxon>
        <taxon>Fungi</taxon>
        <taxon>Dikarya</taxon>
        <taxon>Ascomycota</taxon>
        <taxon>Pezizomycotina</taxon>
        <taxon>Dothideomycetes</taxon>
        <taxon>Pleosporomycetidae</taxon>
        <taxon>Pleosporales</taxon>
        <taxon>Pleosporineae</taxon>
        <taxon>Pleosporaceae</taxon>
        <taxon>Pyrenophora</taxon>
    </lineage>
</organism>
<evidence type="ECO:0000313" key="2">
    <source>
        <dbReference type="EMBL" id="EDU43044.1"/>
    </source>
</evidence>
<accession>B2WJ34</accession>
<gene>
    <name evidence="2" type="ORF">PTRG_09993</name>
</gene>
<name>B2WJ34_PYRTR</name>
<evidence type="ECO:0000313" key="3">
    <source>
        <dbReference type="Proteomes" id="UP000001471"/>
    </source>
</evidence>
<feature type="transmembrane region" description="Helical" evidence="1">
    <location>
        <begin position="21"/>
        <end position="39"/>
    </location>
</feature>
<keyword evidence="1" id="KW-0472">Membrane</keyword>
<evidence type="ECO:0000256" key="1">
    <source>
        <dbReference type="SAM" id="Phobius"/>
    </source>
</evidence>
<proteinExistence type="predicted"/>